<evidence type="ECO:0000313" key="2">
    <source>
        <dbReference type="EMBL" id="SOD92382.1"/>
    </source>
</evidence>
<proteinExistence type="predicted"/>
<gene>
    <name evidence="2" type="ORF">SAMN05421508_102406</name>
</gene>
<dbReference type="InterPro" id="IPR007485">
    <property type="entry name" value="LPS_assembly_LptE"/>
</dbReference>
<dbReference type="RefSeq" id="WP_097278155.1">
    <property type="nucleotide sequence ID" value="NZ_OCNJ01000002.1"/>
</dbReference>
<feature type="chain" id="PRO_5012267604" evidence="1">
    <location>
        <begin position="22"/>
        <end position="171"/>
    </location>
</feature>
<accession>A0A286GA95</accession>
<keyword evidence="3" id="KW-1185">Reference proteome</keyword>
<dbReference type="EMBL" id="OCNJ01000002">
    <property type="protein sequence ID" value="SOD92382.1"/>
    <property type="molecule type" value="Genomic_DNA"/>
</dbReference>
<dbReference type="Pfam" id="PF04390">
    <property type="entry name" value="LptE"/>
    <property type="match status" value="1"/>
</dbReference>
<dbReference type="PROSITE" id="PS51318">
    <property type="entry name" value="TAT"/>
    <property type="match status" value="1"/>
</dbReference>
<dbReference type="OrthoDB" id="8480109at2"/>
<sequence length="171" mass="18418">MASRRLILRGLAAAGLASLTAACGYRPLYGGGSRGGAVTAELAKVFVPPIAERWGQIMRNEMEHSIAAAGRNQPKVYTLDVALTRDSSRIGILKDATATRATIQMRANFRLLQGDTVLLQDRMTALAGYDILDNQYSTIVAEEAAEDRAARDLADRLIQRIAAFLAERAGA</sequence>
<evidence type="ECO:0000256" key="1">
    <source>
        <dbReference type="SAM" id="SignalP"/>
    </source>
</evidence>
<name>A0A286GA95_9PROT</name>
<reference evidence="2 3" key="1">
    <citation type="submission" date="2017-09" db="EMBL/GenBank/DDBJ databases">
        <authorList>
            <person name="Ehlers B."/>
            <person name="Leendertz F.H."/>
        </authorList>
    </citation>
    <scope>NUCLEOTIDE SEQUENCE [LARGE SCALE GENOMIC DNA]</scope>
    <source>
        <strain evidence="2 3">USBA 140</strain>
    </source>
</reference>
<dbReference type="PROSITE" id="PS51257">
    <property type="entry name" value="PROKAR_LIPOPROTEIN"/>
    <property type="match status" value="1"/>
</dbReference>
<keyword evidence="2" id="KW-0449">Lipoprotein</keyword>
<dbReference type="GO" id="GO:0019867">
    <property type="term" value="C:outer membrane"/>
    <property type="evidence" value="ECO:0007669"/>
    <property type="project" value="InterPro"/>
</dbReference>
<feature type="signal peptide" evidence="1">
    <location>
        <begin position="1"/>
        <end position="21"/>
    </location>
</feature>
<dbReference type="InterPro" id="IPR006311">
    <property type="entry name" value="TAT_signal"/>
</dbReference>
<dbReference type="Gene3D" id="3.30.160.150">
    <property type="entry name" value="Lipoprotein like domain"/>
    <property type="match status" value="1"/>
</dbReference>
<evidence type="ECO:0000313" key="3">
    <source>
        <dbReference type="Proteomes" id="UP000219621"/>
    </source>
</evidence>
<keyword evidence="1" id="KW-0732">Signal</keyword>
<dbReference type="Proteomes" id="UP000219621">
    <property type="component" value="Unassembled WGS sequence"/>
</dbReference>
<dbReference type="AlphaFoldDB" id="A0A286GA95"/>
<protein>
    <submittedName>
        <fullName evidence="2">LPS-assembly lipoprotein</fullName>
    </submittedName>
</protein>
<dbReference type="GO" id="GO:0043165">
    <property type="term" value="P:Gram-negative-bacterium-type cell outer membrane assembly"/>
    <property type="evidence" value="ECO:0007669"/>
    <property type="project" value="InterPro"/>
</dbReference>
<organism evidence="2 3">
    <name type="scientific">Caenispirillum bisanense</name>
    <dbReference type="NCBI Taxonomy" id="414052"/>
    <lineage>
        <taxon>Bacteria</taxon>
        <taxon>Pseudomonadati</taxon>
        <taxon>Pseudomonadota</taxon>
        <taxon>Alphaproteobacteria</taxon>
        <taxon>Rhodospirillales</taxon>
        <taxon>Novispirillaceae</taxon>
        <taxon>Caenispirillum</taxon>
    </lineage>
</organism>